<evidence type="ECO:0000313" key="2">
    <source>
        <dbReference type="Proteomes" id="UP001054821"/>
    </source>
</evidence>
<accession>A0AAD4YW38</accession>
<comment type="caution">
    <text evidence="1">The sequence shown here is derived from an EMBL/GenBank/DDBJ whole genome shotgun (WGS) entry which is preliminary data.</text>
</comment>
<name>A0AAD4YW38_PRUDU</name>
<dbReference type="EMBL" id="JAJFAZ020000006">
    <property type="protein sequence ID" value="KAI5323586.1"/>
    <property type="molecule type" value="Genomic_DNA"/>
</dbReference>
<reference evidence="1 2" key="1">
    <citation type="journal article" date="2022" name="G3 (Bethesda)">
        <title>Whole-genome sequence and methylome profiling of the almond [Prunus dulcis (Mill.) D.A. Webb] cultivar 'Nonpareil'.</title>
        <authorList>
            <person name="D'Amico-Willman K.M."/>
            <person name="Ouma W.Z."/>
            <person name="Meulia T."/>
            <person name="Sideli G.M."/>
            <person name="Gradziel T.M."/>
            <person name="Fresnedo-Ramirez J."/>
        </authorList>
    </citation>
    <scope>NUCLEOTIDE SEQUENCE [LARGE SCALE GENOMIC DNA]</scope>
    <source>
        <strain evidence="1">Clone GOH B32 T37-40</strain>
    </source>
</reference>
<evidence type="ECO:0000313" key="1">
    <source>
        <dbReference type="EMBL" id="KAI5323586.1"/>
    </source>
</evidence>
<proteinExistence type="predicted"/>
<gene>
    <name evidence="1" type="ORF">L3X38_032658</name>
</gene>
<protein>
    <submittedName>
        <fullName evidence="1">Uncharacterized protein</fullName>
    </submittedName>
</protein>
<sequence length="136" mass="14141">MELRDLKFCGGFSVFGELGKIDGSIGEEGGVDSEGGFVKSMCDEVVNGDGFVEFGAGGFVDFGDREVDSEGGFVDFGDGDEEGLAGEGVCGSEGEEIAWGVVLCENKPGGLDEVVDYDGLWGVLFGRESGIRICGE</sequence>
<dbReference type="AlphaFoldDB" id="A0AAD4YW38"/>
<keyword evidence="2" id="KW-1185">Reference proteome</keyword>
<dbReference type="Proteomes" id="UP001054821">
    <property type="component" value="Chromosome 6"/>
</dbReference>
<organism evidence="1 2">
    <name type="scientific">Prunus dulcis</name>
    <name type="common">Almond</name>
    <name type="synonym">Amygdalus dulcis</name>
    <dbReference type="NCBI Taxonomy" id="3755"/>
    <lineage>
        <taxon>Eukaryota</taxon>
        <taxon>Viridiplantae</taxon>
        <taxon>Streptophyta</taxon>
        <taxon>Embryophyta</taxon>
        <taxon>Tracheophyta</taxon>
        <taxon>Spermatophyta</taxon>
        <taxon>Magnoliopsida</taxon>
        <taxon>eudicotyledons</taxon>
        <taxon>Gunneridae</taxon>
        <taxon>Pentapetalae</taxon>
        <taxon>rosids</taxon>
        <taxon>fabids</taxon>
        <taxon>Rosales</taxon>
        <taxon>Rosaceae</taxon>
        <taxon>Amygdaloideae</taxon>
        <taxon>Amygdaleae</taxon>
        <taxon>Prunus</taxon>
    </lineage>
</organism>